<keyword evidence="4" id="KW-0732">Signal</keyword>
<dbReference type="PANTHER" id="PTHR33832">
    <property type="entry name" value="SERINE-TYPE ENDOPEPTIDASE INHIBITOR"/>
    <property type="match status" value="1"/>
</dbReference>
<comment type="caution">
    <text evidence="5">The sequence shown here is derived from an EMBL/GenBank/DDBJ whole genome shotgun (WGS) entry which is preliminary data.</text>
</comment>
<feature type="signal peptide" evidence="4">
    <location>
        <begin position="1"/>
        <end position="22"/>
    </location>
</feature>
<evidence type="ECO:0000256" key="1">
    <source>
        <dbReference type="ARBA" id="ARBA00007766"/>
    </source>
</evidence>
<evidence type="ECO:0000313" key="5">
    <source>
        <dbReference type="EMBL" id="KAK4284963.1"/>
    </source>
</evidence>
<dbReference type="AlphaFoldDB" id="A0AAE1N7N8"/>
<evidence type="ECO:0000256" key="4">
    <source>
        <dbReference type="SAM" id="SignalP"/>
    </source>
</evidence>
<dbReference type="InterPro" id="IPR051391">
    <property type="entry name" value="Protease_inhibitor_I20"/>
</dbReference>
<accession>A0AAE1N7N8</accession>
<proteinExistence type="inferred from homology"/>
<protein>
    <submittedName>
        <fullName evidence="5">Uncharacterized protein</fullName>
    </submittedName>
</protein>
<name>A0AAE1N7N8_9FABA</name>
<dbReference type="Proteomes" id="UP001293593">
    <property type="component" value="Unassembled WGS sequence"/>
</dbReference>
<dbReference type="SUPFAM" id="SSF100897">
    <property type="entry name" value="Plant proteinase inhibitors"/>
    <property type="match status" value="1"/>
</dbReference>
<evidence type="ECO:0000256" key="2">
    <source>
        <dbReference type="ARBA" id="ARBA00022690"/>
    </source>
</evidence>
<dbReference type="PANTHER" id="PTHR33832:SF15">
    <property type="entry name" value="SERINE-TYPE ENDOPEPTIDASE INHIBITOR"/>
    <property type="match status" value="1"/>
</dbReference>
<evidence type="ECO:0000313" key="6">
    <source>
        <dbReference type="Proteomes" id="UP001293593"/>
    </source>
</evidence>
<dbReference type="InterPro" id="IPR003465">
    <property type="entry name" value="Prot_inh_I20"/>
</dbReference>
<dbReference type="EMBL" id="JAWXYG010000001">
    <property type="protein sequence ID" value="KAK4284963.1"/>
    <property type="molecule type" value="Genomic_DNA"/>
</dbReference>
<keyword evidence="2" id="KW-0646">Protease inhibitor</keyword>
<gene>
    <name evidence="5" type="ORF">QN277_001723</name>
</gene>
<dbReference type="GO" id="GO:0004867">
    <property type="term" value="F:serine-type endopeptidase inhibitor activity"/>
    <property type="evidence" value="ECO:0007669"/>
    <property type="project" value="UniProtKB-KW"/>
</dbReference>
<comment type="similarity">
    <text evidence="1">Belongs to the protease inhibitor I20 (potato type II proteinase inhibitor) family.</text>
</comment>
<dbReference type="Pfam" id="PF02428">
    <property type="entry name" value="Prot_inhib_II"/>
    <property type="match status" value="1"/>
</dbReference>
<keyword evidence="6" id="KW-1185">Reference proteome</keyword>
<feature type="chain" id="PRO_5042104767" evidence="4">
    <location>
        <begin position="23"/>
        <end position="83"/>
    </location>
</feature>
<dbReference type="Gene3D" id="3.30.60.30">
    <property type="match status" value="1"/>
</dbReference>
<evidence type="ECO:0000256" key="3">
    <source>
        <dbReference type="ARBA" id="ARBA00022900"/>
    </source>
</evidence>
<sequence length="83" mass="8984">MEFKKVGVILLLLLCGIELFMGRNDNMKVGRVEACPLYCYADAAYMTCTSSGNEHLPPKCNCCLAGKGCTIYKADGSPYCSST</sequence>
<keyword evidence="3" id="KW-0722">Serine protease inhibitor</keyword>
<reference evidence="5" key="1">
    <citation type="submission" date="2023-10" db="EMBL/GenBank/DDBJ databases">
        <title>Chromosome-level genome of the transformable northern wattle, Acacia crassicarpa.</title>
        <authorList>
            <person name="Massaro I."/>
            <person name="Sinha N.R."/>
            <person name="Poethig S."/>
            <person name="Leichty A.R."/>
        </authorList>
    </citation>
    <scope>NUCLEOTIDE SEQUENCE</scope>
    <source>
        <strain evidence="5">Acra3RX</strain>
        <tissue evidence="5">Leaf</tissue>
    </source>
</reference>
<organism evidence="5 6">
    <name type="scientific">Acacia crassicarpa</name>
    <name type="common">northern wattle</name>
    <dbReference type="NCBI Taxonomy" id="499986"/>
    <lineage>
        <taxon>Eukaryota</taxon>
        <taxon>Viridiplantae</taxon>
        <taxon>Streptophyta</taxon>
        <taxon>Embryophyta</taxon>
        <taxon>Tracheophyta</taxon>
        <taxon>Spermatophyta</taxon>
        <taxon>Magnoliopsida</taxon>
        <taxon>eudicotyledons</taxon>
        <taxon>Gunneridae</taxon>
        <taxon>Pentapetalae</taxon>
        <taxon>rosids</taxon>
        <taxon>fabids</taxon>
        <taxon>Fabales</taxon>
        <taxon>Fabaceae</taxon>
        <taxon>Caesalpinioideae</taxon>
        <taxon>mimosoid clade</taxon>
        <taxon>Acacieae</taxon>
        <taxon>Acacia</taxon>
    </lineage>
</organism>